<evidence type="ECO:0000256" key="5">
    <source>
        <dbReference type="ARBA" id="ARBA00024867"/>
    </source>
</evidence>
<feature type="domain" description="Response regulatory" evidence="8">
    <location>
        <begin position="3"/>
        <end position="120"/>
    </location>
</feature>
<dbReference type="InterPro" id="IPR018062">
    <property type="entry name" value="HTH_AraC-typ_CS"/>
</dbReference>
<dbReference type="Gene3D" id="1.10.10.60">
    <property type="entry name" value="Homeodomain-like"/>
    <property type="match status" value="2"/>
</dbReference>
<organism evidence="9 10">
    <name type="scientific">Clostridium botulinum</name>
    <dbReference type="NCBI Taxonomy" id="1491"/>
    <lineage>
        <taxon>Bacteria</taxon>
        <taxon>Bacillati</taxon>
        <taxon>Bacillota</taxon>
        <taxon>Clostridia</taxon>
        <taxon>Eubacteriales</taxon>
        <taxon>Clostridiaceae</taxon>
        <taxon>Clostridium</taxon>
    </lineage>
</organism>
<evidence type="ECO:0000256" key="1">
    <source>
        <dbReference type="ARBA" id="ARBA00018672"/>
    </source>
</evidence>
<feature type="modified residue" description="4-aspartylphosphate" evidence="6">
    <location>
        <position position="55"/>
    </location>
</feature>
<evidence type="ECO:0000256" key="3">
    <source>
        <dbReference type="ARBA" id="ARBA00023125"/>
    </source>
</evidence>
<dbReference type="InterPro" id="IPR001789">
    <property type="entry name" value="Sig_transdc_resp-reg_receiver"/>
</dbReference>
<evidence type="ECO:0000259" key="8">
    <source>
        <dbReference type="PROSITE" id="PS50110"/>
    </source>
</evidence>
<evidence type="ECO:0000256" key="6">
    <source>
        <dbReference type="PROSITE-ProRule" id="PRU00169"/>
    </source>
</evidence>
<dbReference type="SMART" id="SM00342">
    <property type="entry name" value="HTH_ARAC"/>
    <property type="match status" value="1"/>
</dbReference>
<keyword evidence="2" id="KW-0805">Transcription regulation</keyword>
<evidence type="ECO:0000256" key="2">
    <source>
        <dbReference type="ARBA" id="ARBA00023015"/>
    </source>
</evidence>
<dbReference type="PROSITE" id="PS01124">
    <property type="entry name" value="HTH_ARAC_FAMILY_2"/>
    <property type="match status" value="1"/>
</dbReference>
<dbReference type="InterPro" id="IPR018060">
    <property type="entry name" value="HTH_AraC"/>
</dbReference>
<dbReference type="Pfam" id="PF12833">
    <property type="entry name" value="HTH_18"/>
    <property type="match status" value="1"/>
</dbReference>
<reference evidence="9 10" key="1">
    <citation type="submission" date="2019-02" db="EMBL/GenBank/DDBJ databases">
        <title>Genome sequencing of Clostridium botulinum clinical isolates.</title>
        <authorList>
            <person name="Brunt J."/>
            <person name="Van Vliet A.H.M."/>
            <person name="Stringer S.C."/>
            <person name="Grant K.A."/>
            <person name="Carter A.C."/>
            <person name="Peck M.W."/>
        </authorList>
    </citation>
    <scope>NUCLEOTIDE SEQUENCE [LARGE SCALE GENOMIC DNA]</scope>
    <source>
        <strain evidence="9 10">H113700579</strain>
    </source>
</reference>
<dbReference type="Pfam" id="PF00072">
    <property type="entry name" value="Response_reg"/>
    <property type="match status" value="1"/>
</dbReference>
<dbReference type="PROSITE" id="PS50110">
    <property type="entry name" value="RESPONSE_REGULATORY"/>
    <property type="match status" value="1"/>
</dbReference>
<dbReference type="SUPFAM" id="SSF52172">
    <property type="entry name" value="CheY-like"/>
    <property type="match status" value="1"/>
</dbReference>
<dbReference type="GO" id="GO:0003700">
    <property type="term" value="F:DNA-binding transcription factor activity"/>
    <property type="evidence" value="ECO:0007669"/>
    <property type="project" value="InterPro"/>
</dbReference>
<comment type="function">
    <text evidence="5">May play the central regulatory role in sporulation. It may be an element of the effector pathway responsible for the activation of sporulation genes in response to nutritional stress. Spo0A may act in concert with spo0H (a sigma factor) to control the expression of some genes that are critical to the sporulation process.</text>
</comment>
<dbReference type="InterPro" id="IPR020449">
    <property type="entry name" value="Tscrpt_reg_AraC-type_HTH"/>
</dbReference>
<dbReference type="InterPro" id="IPR011006">
    <property type="entry name" value="CheY-like_superfamily"/>
</dbReference>
<proteinExistence type="predicted"/>
<dbReference type="InterPro" id="IPR009057">
    <property type="entry name" value="Homeodomain-like_sf"/>
</dbReference>
<dbReference type="EMBL" id="SGKU01000078">
    <property type="protein sequence ID" value="NFA44385.1"/>
    <property type="molecule type" value="Genomic_DNA"/>
</dbReference>
<dbReference type="PANTHER" id="PTHR43280:SF2">
    <property type="entry name" value="HTH-TYPE TRANSCRIPTIONAL REGULATOR EXSA"/>
    <property type="match status" value="1"/>
</dbReference>
<protein>
    <recommendedName>
        <fullName evidence="1">Stage 0 sporulation protein A homolog</fullName>
    </recommendedName>
</protein>
<dbReference type="Proteomes" id="UP000472355">
    <property type="component" value="Unassembled WGS sequence"/>
</dbReference>
<accession>A0A6M0SXD5</accession>
<comment type="caution">
    <text evidence="9">The sequence shown here is derived from an EMBL/GenBank/DDBJ whole genome shotgun (WGS) entry which is preliminary data.</text>
</comment>
<keyword evidence="3" id="KW-0238">DNA-binding</keyword>
<dbReference type="Gene3D" id="3.40.50.2300">
    <property type="match status" value="1"/>
</dbReference>
<dbReference type="AlphaFoldDB" id="A0A6M0SXD5"/>
<feature type="domain" description="HTH araC/xylS-type" evidence="7">
    <location>
        <begin position="139"/>
        <end position="237"/>
    </location>
</feature>
<sequence length="246" mass="28805">MCKILIASDDALELEALKMIIYKKIKNVSIVGLACNGDDVISMNTNLNPDIIFLDTMLPGKDGFEVTKIIKKNYKEKIIVLMSIYDNFEYLQRALKAKADDYLLKPIKPEKVIEILNEYLKNNEYMLLDENLSNEYKLNQTLNYIEKNFKKNITLKEVAEYMNYSTAYFSKSFKKYVGVNFNKYITKIRVQEAKRVLRETNISINDLAFEMGYNEPNYFCKVFKKEEGMTPSEYREKVGHKNIVYS</sequence>
<keyword evidence="6" id="KW-0597">Phosphoprotein</keyword>
<dbReference type="SUPFAM" id="SSF46689">
    <property type="entry name" value="Homeodomain-like"/>
    <property type="match status" value="2"/>
</dbReference>
<name>A0A6M0SXD5_CLOBO</name>
<evidence type="ECO:0000313" key="10">
    <source>
        <dbReference type="Proteomes" id="UP000472355"/>
    </source>
</evidence>
<keyword evidence="4" id="KW-0804">Transcription</keyword>
<gene>
    <name evidence="9" type="ORF">EXM65_17935</name>
</gene>
<evidence type="ECO:0000259" key="7">
    <source>
        <dbReference type="PROSITE" id="PS01124"/>
    </source>
</evidence>
<dbReference type="GO" id="GO:0000160">
    <property type="term" value="P:phosphorelay signal transduction system"/>
    <property type="evidence" value="ECO:0007669"/>
    <property type="project" value="InterPro"/>
</dbReference>
<dbReference type="PRINTS" id="PR00032">
    <property type="entry name" value="HTHARAC"/>
</dbReference>
<evidence type="ECO:0000256" key="4">
    <source>
        <dbReference type="ARBA" id="ARBA00023163"/>
    </source>
</evidence>
<dbReference type="PANTHER" id="PTHR43280">
    <property type="entry name" value="ARAC-FAMILY TRANSCRIPTIONAL REGULATOR"/>
    <property type="match status" value="1"/>
</dbReference>
<dbReference type="PROSITE" id="PS00041">
    <property type="entry name" value="HTH_ARAC_FAMILY_1"/>
    <property type="match status" value="1"/>
</dbReference>
<dbReference type="SMART" id="SM00448">
    <property type="entry name" value="REC"/>
    <property type="match status" value="1"/>
</dbReference>
<dbReference type="CDD" id="cd17536">
    <property type="entry name" value="REC_YesN-like"/>
    <property type="match status" value="1"/>
</dbReference>
<dbReference type="GO" id="GO:0043565">
    <property type="term" value="F:sequence-specific DNA binding"/>
    <property type="evidence" value="ECO:0007669"/>
    <property type="project" value="InterPro"/>
</dbReference>
<evidence type="ECO:0000313" key="9">
    <source>
        <dbReference type="EMBL" id="NFA44385.1"/>
    </source>
</evidence>